<reference evidence="1 3" key="1">
    <citation type="journal article" date="2020" name="Stud. Mycol.">
        <title>101 Dothideomycetes genomes: a test case for predicting lifestyles and emergence of pathogens.</title>
        <authorList>
            <person name="Haridas S."/>
            <person name="Albert R."/>
            <person name="Binder M."/>
            <person name="Bloem J."/>
            <person name="Labutti K."/>
            <person name="Salamov A."/>
            <person name="Andreopoulos B."/>
            <person name="Baker S."/>
            <person name="Barry K."/>
            <person name="Bills G."/>
            <person name="Bluhm B."/>
            <person name="Cannon C."/>
            <person name="Castanera R."/>
            <person name="Culley D."/>
            <person name="Daum C."/>
            <person name="Ezra D."/>
            <person name="Gonzalez J."/>
            <person name="Henrissat B."/>
            <person name="Kuo A."/>
            <person name="Liang C."/>
            <person name="Lipzen A."/>
            <person name="Lutzoni F."/>
            <person name="Magnuson J."/>
            <person name="Mondo S."/>
            <person name="Nolan M."/>
            <person name="Ohm R."/>
            <person name="Pangilinan J."/>
            <person name="Park H.-J."/>
            <person name="Ramirez L."/>
            <person name="Alfaro M."/>
            <person name="Sun H."/>
            <person name="Tritt A."/>
            <person name="Yoshinaga Y."/>
            <person name="Zwiers L.-H."/>
            <person name="Turgeon B."/>
            <person name="Goodwin S."/>
            <person name="Spatafora J."/>
            <person name="Crous P."/>
            <person name="Grigoriev I."/>
        </authorList>
    </citation>
    <scope>NUCLEOTIDE SEQUENCE</scope>
    <source>
        <strain evidence="1 3">CBS 304.34</strain>
    </source>
</reference>
<reference evidence="3" key="2">
    <citation type="submission" date="2020-04" db="EMBL/GenBank/DDBJ databases">
        <authorList>
            <consortium name="NCBI Genome Project"/>
        </authorList>
    </citation>
    <scope>NUCLEOTIDE SEQUENCE</scope>
    <source>
        <strain evidence="3">CBS 304.34</strain>
    </source>
</reference>
<dbReference type="GeneID" id="54456583"/>
<dbReference type="OrthoDB" id="3261222at2759"/>
<dbReference type="EMBL" id="MU003703">
    <property type="protein sequence ID" value="KAF2808522.1"/>
    <property type="molecule type" value="Genomic_DNA"/>
</dbReference>
<dbReference type="Proteomes" id="UP000504636">
    <property type="component" value="Unplaced"/>
</dbReference>
<sequence>LARTKAVESTDCECGPRRETARYFLFECSRWTEQRKPLVEAAGTRWGDLLFFLGGRTE</sequence>
<reference evidence="3" key="3">
    <citation type="submission" date="2025-04" db="UniProtKB">
        <authorList>
            <consortium name="RefSeq"/>
        </authorList>
    </citation>
    <scope>IDENTIFICATION</scope>
    <source>
        <strain evidence="3">CBS 304.34</strain>
    </source>
</reference>
<feature type="non-terminal residue" evidence="1">
    <location>
        <position position="1"/>
    </location>
</feature>
<proteinExistence type="predicted"/>
<gene>
    <name evidence="1 3" type="ORF">BDZ99DRAFT_390634</name>
</gene>
<keyword evidence="2" id="KW-1185">Reference proteome</keyword>
<evidence type="ECO:0000313" key="1">
    <source>
        <dbReference type="EMBL" id="KAF2808522.1"/>
    </source>
</evidence>
<accession>A0A6A6YI52</accession>
<protein>
    <recommendedName>
        <fullName evidence="4">Reverse transcriptase</fullName>
    </recommendedName>
</protein>
<evidence type="ECO:0000313" key="2">
    <source>
        <dbReference type="Proteomes" id="UP000504636"/>
    </source>
</evidence>
<organism evidence="1">
    <name type="scientific">Mytilinidion resinicola</name>
    <dbReference type="NCBI Taxonomy" id="574789"/>
    <lineage>
        <taxon>Eukaryota</taxon>
        <taxon>Fungi</taxon>
        <taxon>Dikarya</taxon>
        <taxon>Ascomycota</taxon>
        <taxon>Pezizomycotina</taxon>
        <taxon>Dothideomycetes</taxon>
        <taxon>Pleosporomycetidae</taxon>
        <taxon>Mytilinidiales</taxon>
        <taxon>Mytilinidiaceae</taxon>
        <taxon>Mytilinidion</taxon>
    </lineage>
</organism>
<evidence type="ECO:0000313" key="3">
    <source>
        <dbReference type="RefSeq" id="XP_033575486.1"/>
    </source>
</evidence>
<name>A0A6A6YI52_9PEZI</name>
<dbReference type="AlphaFoldDB" id="A0A6A6YI52"/>
<dbReference type="RefSeq" id="XP_033575486.1">
    <property type="nucleotide sequence ID" value="XM_033715690.1"/>
</dbReference>
<evidence type="ECO:0008006" key="4">
    <source>
        <dbReference type="Google" id="ProtNLM"/>
    </source>
</evidence>